<dbReference type="InterPro" id="IPR029068">
    <property type="entry name" value="Glyas_Bleomycin-R_OHBP_Dase"/>
</dbReference>
<gene>
    <name evidence="2" type="ORF">DN757_03420</name>
</gene>
<accession>A0A2W6PC12</accession>
<dbReference type="AlphaFoldDB" id="A0A2W6PC12"/>
<name>A0A2W6PC12_9BACL</name>
<sequence length="262" mass="29838">MNKLAIGHVLLKARQLKHTVKDYEKWGFTVTYRTDPTTAHNALIYFRDGSFLELFNPKPIKAPDKLILAVLQLMRPLHPSMISRYIHYIRSTEGITDYALDFVPPEDAQITLARMKQAGAAISKKINMSKTLQDGQKQTWWIAAPADFRLPFLMSAYSPTVPCNEQELTHPNGALGIHKLVIDVPGLEQWVSKYKPLFGDAVWSDDGQQCEYVLEKRHSIVLRQAKQYQISEIHLLTSQPIATKLSLQPEWAHGTGIYMRQA</sequence>
<evidence type="ECO:0000313" key="3">
    <source>
        <dbReference type="Proteomes" id="UP000249204"/>
    </source>
</evidence>
<evidence type="ECO:0000313" key="2">
    <source>
        <dbReference type="EMBL" id="PZT57190.1"/>
    </source>
</evidence>
<organism evidence="2 3">
    <name type="scientific">Paenibacillus silvae</name>
    <dbReference type="NCBI Taxonomy" id="1325358"/>
    <lineage>
        <taxon>Bacteria</taxon>
        <taxon>Bacillati</taxon>
        <taxon>Bacillota</taxon>
        <taxon>Bacilli</taxon>
        <taxon>Bacillales</taxon>
        <taxon>Paenibacillaceae</taxon>
        <taxon>Paenibacillus</taxon>
    </lineage>
</organism>
<protein>
    <recommendedName>
        <fullName evidence="1">Glyoxalase-like domain-containing protein</fullName>
    </recommendedName>
</protein>
<dbReference type="EMBL" id="QKWW01000010">
    <property type="protein sequence ID" value="PZT57190.1"/>
    <property type="molecule type" value="Genomic_DNA"/>
</dbReference>
<dbReference type="Gene3D" id="3.10.180.10">
    <property type="entry name" value="2,3-Dihydroxybiphenyl 1,2-Dioxygenase, domain 1"/>
    <property type="match status" value="1"/>
</dbReference>
<dbReference type="SUPFAM" id="SSF54593">
    <property type="entry name" value="Glyoxalase/Bleomycin resistance protein/Dihydroxybiphenyl dioxygenase"/>
    <property type="match status" value="1"/>
</dbReference>
<dbReference type="RefSeq" id="WP_111268860.1">
    <property type="nucleotide sequence ID" value="NZ_QKWW01000010.1"/>
</dbReference>
<reference evidence="2 3" key="1">
    <citation type="submission" date="2018-06" db="EMBL/GenBank/DDBJ databases">
        <title>Isolation of heavy metals resistant Paenibacillus silvae NC2 from Gold-Copper mine in ZiJin, China.</title>
        <authorList>
            <person name="Xu J."/>
            <person name="Mazhar H.S."/>
            <person name="Rensing C."/>
        </authorList>
    </citation>
    <scope>NUCLEOTIDE SEQUENCE [LARGE SCALE GENOMIC DNA]</scope>
    <source>
        <strain evidence="2 3">NC2</strain>
    </source>
</reference>
<dbReference type="PANTHER" id="PTHR40265">
    <property type="entry name" value="BLL2707 PROTEIN"/>
    <property type="match status" value="1"/>
</dbReference>
<feature type="domain" description="Glyoxalase-like" evidence="1">
    <location>
        <begin position="8"/>
        <end position="197"/>
    </location>
</feature>
<dbReference type="Pfam" id="PF13468">
    <property type="entry name" value="Glyoxalase_3"/>
    <property type="match status" value="1"/>
</dbReference>
<proteinExistence type="predicted"/>
<dbReference type="Proteomes" id="UP000249204">
    <property type="component" value="Unassembled WGS sequence"/>
</dbReference>
<evidence type="ECO:0000259" key="1">
    <source>
        <dbReference type="Pfam" id="PF13468"/>
    </source>
</evidence>
<dbReference type="InterPro" id="IPR025870">
    <property type="entry name" value="Glyoxalase-like_dom"/>
</dbReference>
<comment type="caution">
    <text evidence="2">The sequence shown here is derived from an EMBL/GenBank/DDBJ whole genome shotgun (WGS) entry which is preliminary data.</text>
</comment>
<dbReference type="PANTHER" id="PTHR40265:SF1">
    <property type="entry name" value="GLYOXALASE-LIKE DOMAIN-CONTAINING PROTEIN"/>
    <property type="match status" value="1"/>
</dbReference>